<dbReference type="GO" id="GO:0048029">
    <property type="term" value="F:monosaccharide binding"/>
    <property type="evidence" value="ECO:0007669"/>
    <property type="project" value="TreeGrafter"/>
</dbReference>
<dbReference type="EMBL" id="VMFF01000025">
    <property type="protein sequence ID" value="TSC65853.1"/>
    <property type="molecule type" value="Genomic_DNA"/>
</dbReference>
<dbReference type="PRINTS" id="PR00662">
    <property type="entry name" value="G6PISOMERASE"/>
</dbReference>
<dbReference type="GO" id="GO:0006094">
    <property type="term" value="P:gluconeogenesis"/>
    <property type="evidence" value="ECO:0007669"/>
    <property type="project" value="UniProtKB-KW"/>
</dbReference>
<dbReference type="AlphaFoldDB" id="A0A554JBU2"/>
<proteinExistence type="predicted"/>
<evidence type="ECO:0000256" key="1">
    <source>
        <dbReference type="ARBA" id="ARBA00022432"/>
    </source>
</evidence>
<protein>
    <submittedName>
        <fullName evidence="4">Glucose-6-phosphate isomerase</fullName>
    </submittedName>
</protein>
<dbReference type="PROSITE" id="PS51463">
    <property type="entry name" value="P_GLUCOSE_ISOMERASE_3"/>
    <property type="match status" value="1"/>
</dbReference>
<evidence type="ECO:0000256" key="3">
    <source>
        <dbReference type="ARBA" id="ARBA00023235"/>
    </source>
</evidence>
<sequence length="384" mass="43220">MHLEFSNISKSEYKNIAFPDAPFLDYKPDLESIKATAEKFKHYQNLLIIGNGGSITSSIGLFGVFGTNGKRVEILSTVDPEYIFKLKNELKKEETLVIAISKSGETVSLIESLLHFNGYPLLCITSEGSVLQSIGQKLGAEIVKHPPIGGRFSTFSEVSLLPAAICGLDIEELFKGAEESYAQVNQNNLSLQAANIMWDLEQKGFVDVFMPIYSHSLFPFSSLVVQLCHETFGKEQKGQTYFAHEAPESQHHTNQRFFGGPKNIAGFFVTLDNFREDSKTEVPHGLQSLPLKDGSLYELHKISLSYSMYSEFEGTWEDAEKNNIPVIALHLTSAEPREIGRYIAFWQMYAVYSAVLRSVSPFDQHQVENSKVISWEQRKKFHRG</sequence>
<dbReference type="InterPro" id="IPR001672">
    <property type="entry name" value="G6P_Isomerase"/>
</dbReference>
<dbReference type="GO" id="GO:0051156">
    <property type="term" value="P:glucose 6-phosphate metabolic process"/>
    <property type="evidence" value="ECO:0007669"/>
    <property type="project" value="TreeGrafter"/>
</dbReference>
<dbReference type="PANTHER" id="PTHR11469:SF1">
    <property type="entry name" value="GLUCOSE-6-PHOSPHATE ISOMERASE"/>
    <property type="match status" value="1"/>
</dbReference>
<evidence type="ECO:0000313" key="5">
    <source>
        <dbReference type="Proteomes" id="UP000319613"/>
    </source>
</evidence>
<keyword evidence="2" id="KW-0324">Glycolysis</keyword>
<gene>
    <name evidence="4" type="ORF">G01um101477_314</name>
</gene>
<keyword evidence="3 4" id="KW-0413">Isomerase</keyword>
<dbReference type="InterPro" id="IPR046348">
    <property type="entry name" value="SIS_dom_sf"/>
</dbReference>
<comment type="caution">
    <text evidence="4">The sequence shown here is derived from an EMBL/GenBank/DDBJ whole genome shotgun (WGS) entry which is preliminary data.</text>
</comment>
<organism evidence="4 5">
    <name type="scientific">Candidatus Doudnabacteria bacterium Gr01-1014_77</name>
    <dbReference type="NCBI Taxonomy" id="2017133"/>
    <lineage>
        <taxon>Bacteria</taxon>
        <taxon>Candidatus Doudnaibacteriota</taxon>
    </lineage>
</organism>
<dbReference type="GO" id="GO:0004347">
    <property type="term" value="F:glucose-6-phosphate isomerase activity"/>
    <property type="evidence" value="ECO:0007669"/>
    <property type="project" value="InterPro"/>
</dbReference>
<dbReference type="Gene3D" id="3.40.50.10490">
    <property type="entry name" value="Glucose-6-phosphate isomerase like protein, domain 1"/>
    <property type="match status" value="2"/>
</dbReference>
<dbReference type="SUPFAM" id="SSF53697">
    <property type="entry name" value="SIS domain"/>
    <property type="match status" value="1"/>
</dbReference>
<dbReference type="GO" id="GO:0005829">
    <property type="term" value="C:cytosol"/>
    <property type="evidence" value="ECO:0007669"/>
    <property type="project" value="TreeGrafter"/>
</dbReference>
<dbReference type="Proteomes" id="UP000319613">
    <property type="component" value="Unassembled WGS sequence"/>
</dbReference>
<keyword evidence="1" id="KW-0312">Gluconeogenesis</keyword>
<evidence type="ECO:0000256" key="2">
    <source>
        <dbReference type="ARBA" id="ARBA00023152"/>
    </source>
</evidence>
<name>A0A554JBU2_9BACT</name>
<evidence type="ECO:0000313" key="4">
    <source>
        <dbReference type="EMBL" id="TSC65853.1"/>
    </source>
</evidence>
<reference evidence="4 5" key="1">
    <citation type="submission" date="2017-07" db="EMBL/GenBank/DDBJ databases">
        <title>Mechanisms for carbon and nitrogen cycling indicate functional differentiation within the Candidate Phyla Radiation.</title>
        <authorList>
            <person name="Danczak R.E."/>
            <person name="Johnston M.D."/>
            <person name="Kenah C."/>
            <person name="Slattery M."/>
            <person name="Wrighton K.C."/>
            <person name="Wilkins M.J."/>
        </authorList>
    </citation>
    <scope>NUCLEOTIDE SEQUENCE [LARGE SCALE GENOMIC DNA]</scope>
    <source>
        <strain evidence="4">Gr01-1014_77</strain>
    </source>
</reference>
<dbReference type="GO" id="GO:0006096">
    <property type="term" value="P:glycolytic process"/>
    <property type="evidence" value="ECO:0007669"/>
    <property type="project" value="UniProtKB-KW"/>
</dbReference>
<dbReference type="PANTHER" id="PTHR11469">
    <property type="entry name" value="GLUCOSE-6-PHOSPHATE ISOMERASE"/>
    <property type="match status" value="1"/>
</dbReference>
<accession>A0A554JBU2</accession>
<dbReference type="GO" id="GO:0097367">
    <property type="term" value="F:carbohydrate derivative binding"/>
    <property type="evidence" value="ECO:0007669"/>
    <property type="project" value="InterPro"/>
</dbReference>